<dbReference type="NCBIfam" id="NF002281">
    <property type="entry name" value="PRK01209.2-5"/>
    <property type="match status" value="1"/>
</dbReference>
<dbReference type="InterPro" id="IPR004485">
    <property type="entry name" value="Cobalamin_biosynth_CobD/CbiB"/>
</dbReference>
<evidence type="ECO:0000256" key="8">
    <source>
        <dbReference type="ARBA" id="ARBA00022692"/>
    </source>
</evidence>
<name>A0AAE3HC90_9EURY</name>
<dbReference type="EMBL" id="JTEO01000006">
    <property type="protein sequence ID" value="MCQ6963474.1"/>
    <property type="molecule type" value="Genomic_DNA"/>
</dbReference>
<dbReference type="Proteomes" id="UP001206983">
    <property type="component" value="Unassembled WGS sequence"/>
</dbReference>
<evidence type="ECO:0000256" key="6">
    <source>
        <dbReference type="ARBA" id="ARBA00022475"/>
    </source>
</evidence>
<evidence type="ECO:0000256" key="3">
    <source>
        <dbReference type="ARBA" id="ARBA00004953"/>
    </source>
</evidence>
<feature type="transmembrane region" description="Helical" evidence="11">
    <location>
        <begin position="12"/>
        <end position="37"/>
    </location>
</feature>
<evidence type="ECO:0000256" key="11">
    <source>
        <dbReference type="HAMAP-Rule" id="MF_00024"/>
    </source>
</evidence>
<comment type="caution">
    <text evidence="12">The sequence shown here is derived from an EMBL/GenBank/DDBJ whole genome shotgun (WGS) entry which is preliminary data.</text>
</comment>
<keyword evidence="7 11" id="KW-0169">Cobalamin biosynthesis</keyword>
<evidence type="ECO:0000256" key="10">
    <source>
        <dbReference type="ARBA" id="ARBA00023136"/>
    </source>
</evidence>
<gene>
    <name evidence="11" type="primary">cobD</name>
    <name evidence="12" type="ORF">PV02_10190</name>
</gene>
<dbReference type="GO" id="GO:0005886">
    <property type="term" value="C:plasma membrane"/>
    <property type="evidence" value="ECO:0007669"/>
    <property type="project" value="UniProtKB-SubCell"/>
</dbReference>
<accession>A0AAE3HC90</accession>
<dbReference type="PANTHER" id="PTHR34308">
    <property type="entry name" value="COBALAMIN BIOSYNTHESIS PROTEIN CBIB"/>
    <property type="match status" value="1"/>
</dbReference>
<feature type="transmembrane region" description="Helical" evidence="11">
    <location>
        <begin position="167"/>
        <end position="184"/>
    </location>
</feature>
<organism evidence="12 13">
    <name type="scientific">Methanolobus chelungpuianus</name>
    <dbReference type="NCBI Taxonomy" id="502115"/>
    <lineage>
        <taxon>Archaea</taxon>
        <taxon>Methanobacteriati</taxon>
        <taxon>Methanobacteriota</taxon>
        <taxon>Stenosarchaea group</taxon>
        <taxon>Methanomicrobia</taxon>
        <taxon>Methanosarcinales</taxon>
        <taxon>Methanosarcinaceae</taxon>
        <taxon>Methanolobus</taxon>
    </lineage>
</organism>
<feature type="transmembrane region" description="Helical" evidence="11">
    <location>
        <begin position="57"/>
        <end position="83"/>
    </location>
</feature>
<comment type="subcellular location">
    <subcellularLocation>
        <location evidence="2 11">Cell membrane</location>
        <topology evidence="2 11">Multi-pass membrane protein</topology>
    </subcellularLocation>
</comment>
<evidence type="ECO:0000256" key="7">
    <source>
        <dbReference type="ARBA" id="ARBA00022573"/>
    </source>
</evidence>
<dbReference type="Pfam" id="PF03186">
    <property type="entry name" value="CobD_Cbib"/>
    <property type="match status" value="1"/>
</dbReference>
<dbReference type="GO" id="GO:0015420">
    <property type="term" value="F:ABC-type vitamin B12 transporter activity"/>
    <property type="evidence" value="ECO:0007669"/>
    <property type="project" value="UniProtKB-UniRule"/>
</dbReference>
<dbReference type="GO" id="GO:0048472">
    <property type="term" value="F:threonine-phosphate decarboxylase activity"/>
    <property type="evidence" value="ECO:0007669"/>
    <property type="project" value="InterPro"/>
</dbReference>
<feature type="transmembrane region" description="Helical" evidence="11">
    <location>
        <begin position="89"/>
        <end position="109"/>
    </location>
</feature>
<evidence type="ECO:0000256" key="4">
    <source>
        <dbReference type="ARBA" id="ARBA00006263"/>
    </source>
</evidence>
<keyword evidence="9 11" id="KW-1133">Transmembrane helix</keyword>
<dbReference type="GO" id="GO:0009236">
    <property type="term" value="P:cobalamin biosynthetic process"/>
    <property type="evidence" value="ECO:0007669"/>
    <property type="project" value="UniProtKB-UniRule"/>
</dbReference>
<keyword evidence="13" id="KW-1185">Reference proteome</keyword>
<keyword evidence="10 11" id="KW-0472">Membrane</keyword>
<evidence type="ECO:0000256" key="5">
    <source>
        <dbReference type="ARBA" id="ARBA00016185"/>
    </source>
</evidence>
<evidence type="ECO:0000313" key="13">
    <source>
        <dbReference type="Proteomes" id="UP001206983"/>
    </source>
</evidence>
<feature type="transmembrane region" description="Helical" evidence="11">
    <location>
        <begin position="307"/>
        <end position="327"/>
    </location>
</feature>
<evidence type="ECO:0000256" key="9">
    <source>
        <dbReference type="ARBA" id="ARBA00022989"/>
    </source>
</evidence>
<evidence type="ECO:0000256" key="1">
    <source>
        <dbReference type="ARBA" id="ARBA00003384"/>
    </source>
</evidence>
<comment type="similarity">
    <text evidence="4 11">Belongs to the CobD/CbiB family.</text>
</comment>
<evidence type="ECO:0000256" key="2">
    <source>
        <dbReference type="ARBA" id="ARBA00004651"/>
    </source>
</evidence>
<reference evidence="12 13" key="1">
    <citation type="journal article" date="2011" name="Appl. Environ. Microbiol.">
        <title>Methanogenic archaea isolated from Taiwan's Chelungpu fault.</title>
        <authorList>
            <person name="Wu S.Y."/>
            <person name="Lai M.C."/>
        </authorList>
    </citation>
    <scope>NUCLEOTIDE SEQUENCE [LARGE SCALE GENOMIC DNA]</scope>
    <source>
        <strain evidence="12 13">St545Mb</strain>
    </source>
</reference>
<protein>
    <recommendedName>
        <fullName evidence="5 11">Probable cobalamin biosynthesis protein CobD</fullName>
    </recommendedName>
</protein>
<dbReference type="HAMAP" id="MF_00024">
    <property type="entry name" value="CobD_CbiB"/>
    <property type="match status" value="1"/>
</dbReference>
<evidence type="ECO:0000313" key="12">
    <source>
        <dbReference type="EMBL" id="MCQ6963474.1"/>
    </source>
</evidence>
<keyword evidence="8 11" id="KW-0812">Transmembrane</keyword>
<proteinExistence type="inferred from homology"/>
<comment type="function">
    <text evidence="1 11">Converts cobyric acid to cobinamide by the addition of aminopropanol on the F carboxylic group.</text>
</comment>
<dbReference type="RefSeq" id="WP_256623342.1">
    <property type="nucleotide sequence ID" value="NZ_JTEO01000006.1"/>
</dbReference>
<dbReference type="AlphaFoldDB" id="A0AAE3HC90"/>
<sequence>MIVPVMPGAEDLIIILLMAFAYDLLLNEPPSAIHPVVWMGRIIHRLKEAAPASNRRLYGIFLALFTIGFASALAYAVLLVLSVESVPRILRLLVAAYFLKATFAVRCLFEAGRKVSSRLDAGKLDEARREVSMYVSRDTSKLDENHVSSAIIETTSENYVDGILSPLMFYAFFGPFGLIAAYVFKAASTLDSMVGYKNEKYLKLGWFSARTDDVFNWLPARISPIFISVSALIVNIFSGDRKKLSASDAFRLGLAEGLMTPSPNSGYPMASTAGALRVRLEKPNTYRLGERYTDYPVAEDIWLASRLILTASFMAVGASALVIYLIYI</sequence>
<comment type="pathway">
    <text evidence="3 11">Cofactor biosynthesis; adenosylcobalamin biosynthesis.</text>
</comment>
<keyword evidence="6 11" id="KW-1003">Cell membrane</keyword>
<dbReference type="PANTHER" id="PTHR34308:SF1">
    <property type="entry name" value="COBALAMIN BIOSYNTHESIS PROTEIN CBIB"/>
    <property type="match status" value="1"/>
</dbReference>
<feature type="transmembrane region" description="Helical" evidence="11">
    <location>
        <begin position="218"/>
        <end position="237"/>
    </location>
</feature>
<dbReference type="NCBIfam" id="TIGR00380">
    <property type="entry name" value="cobal_cbiB"/>
    <property type="match status" value="1"/>
</dbReference>